<evidence type="ECO:0000313" key="2">
    <source>
        <dbReference type="Proteomes" id="UP000276542"/>
    </source>
</evidence>
<dbReference type="AlphaFoldDB" id="A0A3A5HI55"/>
<dbReference type="EMBL" id="QYRP01000002">
    <property type="protein sequence ID" value="RJS47387.1"/>
    <property type="molecule type" value="Genomic_DNA"/>
</dbReference>
<keyword evidence="2" id="KW-1185">Reference proteome</keyword>
<accession>A0A3A5HI55</accession>
<gene>
    <name evidence="1" type="ORF">D4739_14970</name>
</gene>
<protein>
    <submittedName>
        <fullName evidence="1">Uncharacterized protein</fullName>
    </submittedName>
</protein>
<sequence length="95" mass="11278">MYTNSTRDALGNLRTDIYYKNSFRRADVWRVCKTGHLYRVWYPDRNVHKKQYVNFNCHNGGCALLYKKTTDWTAGYCFKGVKSNGTYYADCDNYM</sequence>
<reference evidence="2" key="1">
    <citation type="submission" date="2018-09" db="EMBL/GenBank/DDBJ databases">
        <authorList>
            <person name="Zhu H."/>
        </authorList>
    </citation>
    <scope>NUCLEOTIDE SEQUENCE [LARGE SCALE GENOMIC DNA]</scope>
    <source>
        <strain evidence="2">K1W22B-1</strain>
    </source>
</reference>
<name>A0A3A5HI55_9ACTN</name>
<dbReference type="Proteomes" id="UP000276542">
    <property type="component" value="Unassembled WGS sequence"/>
</dbReference>
<proteinExistence type="predicted"/>
<organism evidence="1 2">
    <name type="scientific">Nocardioides cavernaquae</name>
    <dbReference type="NCBI Taxonomy" id="2321396"/>
    <lineage>
        <taxon>Bacteria</taxon>
        <taxon>Bacillati</taxon>
        <taxon>Actinomycetota</taxon>
        <taxon>Actinomycetes</taxon>
        <taxon>Propionibacteriales</taxon>
        <taxon>Nocardioidaceae</taxon>
        <taxon>Nocardioides</taxon>
    </lineage>
</organism>
<comment type="caution">
    <text evidence="1">The sequence shown here is derived from an EMBL/GenBank/DDBJ whole genome shotgun (WGS) entry which is preliminary data.</text>
</comment>
<evidence type="ECO:0000313" key="1">
    <source>
        <dbReference type="EMBL" id="RJS47387.1"/>
    </source>
</evidence>